<dbReference type="Proteomes" id="UP000799772">
    <property type="component" value="Unassembled WGS sequence"/>
</dbReference>
<evidence type="ECO:0000256" key="4">
    <source>
        <dbReference type="ARBA" id="ARBA00034706"/>
    </source>
</evidence>
<proteinExistence type="inferred from homology"/>
<evidence type="ECO:0000256" key="5">
    <source>
        <dbReference type="ARBA" id="ARBA00034865"/>
    </source>
</evidence>
<dbReference type="AlphaFoldDB" id="A0A9P4M9F7"/>
<reference evidence="6" key="1">
    <citation type="journal article" date="2020" name="Stud. Mycol.">
        <title>101 Dothideomycetes genomes: a test case for predicting lifestyles and emergence of pathogens.</title>
        <authorList>
            <person name="Haridas S."/>
            <person name="Albert R."/>
            <person name="Binder M."/>
            <person name="Bloem J."/>
            <person name="Labutti K."/>
            <person name="Salamov A."/>
            <person name="Andreopoulos B."/>
            <person name="Baker S."/>
            <person name="Barry K."/>
            <person name="Bills G."/>
            <person name="Bluhm B."/>
            <person name="Cannon C."/>
            <person name="Castanera R."/>
            <person name="Culley D."/>
            <person name="Daum C."/>
            <person name="Ezra D."/>
            <person name="Gonzalez J."/>
            <person name="Henrissat B."/>
            <person name="Kuo A."/>
            <person name="Liang C."/>
            <person name="Lipzen A."/>
            <person name="Lutzoni F."/>
            <person name="Magnuson J."/>
            <person name="Mondo S."/>
            <person name="Nolan M."/>
            <person name="Ohm R."/>
            <person name="Pangilinan J."/>
            <person name="Park H.-J."/>
            <person name="Ramirez L."/>
            <person name="Alfaro M."/>
            <person name="Sun H."/>
            <person name="Tritt A."/>
            <person name="Yoshinaga Y."/>
            <person name="Zwiers L.-H."/>
            <person name="Turgeon B."/>
            <person name="Goodwin S."/>
            <person name="Spatafora J."/>
            <person name="Crous P."/>
            <person name="Grigoriev I."/>
        </authorList>
    </citation>
    <scope>NUCLEOTIDE SEQUENCE</scope>
    <source>
        <strain evidence="6">CBS 133067</strain>
    </source>
</reference>
<dbReference type="PANTHER" id="PTHR46126:SF1">
    <property type="entry name" value="DYNACTIN SUBUNIT 5"/>
    <property type="match status" value="1"/>
</dbReference>
<keyword evidence="7" id="KW-1185">Reference proteome</keyword>
<dbReference type="SUPFAM" id="SSF51161">
    <property type="entry name" value="Trimeric LpxA-like enzymes"/>
    <property type="match status" value="1"/>
</dbReference>
<gene>
    <name evidence="6" type="ORF">NA57DRAFT_32494</name>
</gene>
<comment type="subcellular location">
    <subcellularLocation>
        <location evidence="1">Cytoplasm</location>
        <location evidence="1">Cytoskeleton</location>
    </subcellularLocation>
</comment>
<dbReference type="GO" id="GO:0005869">
    <property type="term" value="C:dynactin complex"/>
    <property type="evidence" value="ECO:0007669"/>
    <property type="project" value="TreeGrafter"/>
</dbReference>
<protein>
    <recommendedName>
        <fullName evidence="5">Dynactin subunit 5</fullName>
    </recommendedName>
</protein>
<dbReference type="PANTHER" id="PTHR46126">
    <property type="entry name" value="DYNACTIN SUBUNIT 5"/>
    <property type="match status" value="1"/>
</dbReference>
<dbReference type="OrthoDB" id="417208at2759"/>
<keyword evidence="2" id="KW-0963">Cytoplasm</keyword>
<dbReference type="InterPro" id="IPR011004">
    <property type="entry name" value="Trimer_LpxA-like_sf"/>
</dbReference>
<dbReference type="EMBL" id="ML978122">
    <property type="protein sequence ID" value="KAF2102671.1"/>
    <property type="molecule type" value="Genomic_DNA"/>
</dbReference>
<dbReference type="CDD" id="cd03359">
    <property type="entry name" value="LbH_Dynactin_5"/>
    <property type="match status" value="1"/>
</dbReference>
<evidence type="ECO:0000313" key="7">
    <source>
        <dbReference type="Proteomes" id="UP000799772"/>
    </source>
</evidence>
<sequence length="212" mass="22215">MSRPSAARKAPKGEYIETDSGNKVWRKANISGAPNITLGGRTVIREDVHLRGDLHRLSTTKEDGSKSSSSHSISIGRCSVVAAGCVIKPPCRVSRGVLTYYPMKIGDNVFIGPNSTIQSASISSHVHIGEHCVLQPFSMVRENVKILPHTIVPANMVIPSNSVVGGRPARIIGEVGEGWGAAGGASAAGGAGTGGESWVEGGDLRELVRSIR</sequence>
<evidence type="ECO:0000256" key="2">
    <source>
        <dbReference type="ARBA" id="ARBA00022490"/>
    </source>
</evidence>
<dbReference type="Pfam" id="PF21711">
    <property type="entry name" value="DCTN5"/>
    <property type="match status" value="1"/>
</dbReference>
<comment type="caution">
    <text evidence="6">The sequence shown here is derived from an EMBL/GenBank/DDBJ whole genome shotgun (WGS) entry which is preliminary data.</text>
</comment>
<name>A0A9P4M9F7_9PEZI</name>
<evidence type="ECO:0000256" key="1">
    <source>
        <dbReference type="ARBA" id="ARBA00004245"/>
    </source>
</evidence>
<evidence type="ECO:0000256" key="3">
    <source>
        <dbReference type="ARBA" id="ARBA00023212"/>
    </source>
</evidence>
<organism evidence="6 7">
    <name type="scientific">Rhizodiscina lignyota</name>
    <dbReference type="NCBI Taxonomy" id="1504668"/>
    <lineage>
        <taxon>Eukaryota</taxon>
        <taxon>Fungi</taxon>
        <taxon>Dikarya</taxon>
        <taxon>Ascomycota</taxon>
        <taxon>Pezizomycotina</taxon>
        <taxon>Dothideomycetes</taxon>
        <taxon>Pleosporomycetidae</taxon>
        <taxon>Aulographales</taxon>
        <taxon>Rhizodiscinaceae</taxon>
        <taxon>Rhizodiscina</taxon>
    </lineage>
</organism>
<keyword evidence="3" id="KW-0206">Cytoskeleton</keyword>
<dbReference type="InterPro" id="IPR047125">
    <property type="entry name" value="DCTN5"/>
</dbReference>
<dbReference type="Gene3D" id="2.160.10.10">
    <property type="entry name" value="Hexapeptide repeat proteins"/>
    <property type="match status" value="1"/>
</dbReference>
<comment type="similarity">
    <text evidence="4">Belongs to the dynactin subunits 5/6 family. Dynactin subunit 5 subfamily.</text>
</comment>
<accession>A0A9P4M9F7</accession>
<evidence type="ECO:0000313" key="6">
    <source>
        <dbReference type="EMBL" id="KAF2102671.1"/>
    </source>
</evidence>